<name>A0ABU7UL59_9CLOT</name>
<proteinExistence type="predicted"/>
<evidence type="ECO:0000313" key="2">
    <source>
        <dbReference type="Proteomes" id="UP001498469"/>
    </source>
</evidence>
<dbReference type="RefSeq" id="WP_216246301.1">
    <property type="nucleotide sequence ID" value="NZ_JAZHFS010000005.1"/>
</dbReference>
<evidence type="ECO:0000313" key="1">
    <source>
        <dbReference type="EMBL" id="MEF2111991.1"/>
    </source>
</evidence>
<protein>
    <submittedName>
        <fullName evidence="1">Uncharacterized protein</fullName>
    </submittedName>
</protein>
<comment type="caution">
    <text evidence="1">The sequence shown here is derived from an EMBL/GenBank/DDBJ whole genome shotgun (WGS) entry which is preliminary data.</text>
</comment>
<reference evidence="1 2" key="1">
    <citation type="submission" date="2023-11" db="EMBL/GenBank/DDBJ databases">
        <title>Draft genome sequence of a psychrophilic Clostridium strain from permafrost water brine.</title>
        <authorList>
            <person name="Shcherbakova V.A."/>
            <person name="Trubitsyn V.E."/>
            <person name="Zakharyuk A.G."/>
        </authorList>
    </citation>
    <scope>NUCLEOTIDE SEQUENCE [LARGE SCALE GENOMIC DNA]</scope>
    <source>
        <strain evidence="1 2">14F</strain>
    </source>
</reference>
<dbReference type="Proteomes" id="UP001498469">
    <property type="component" value="Unassembled WGS sequence"/>
</dbReference>
<organism evidence="1 2">
    <name type="scientific">Clostridium frigoriphilum</name>
    <dbReference type="NCBI Taxonomy" id="443253"/>
    <lineage>
        <taxon>Bacteria</taxon>
        <taxon>Bacillati</taxon>
        <taxon>Bacillota</taxon>
        <taxon>Clostridia</taxon>
        <taxon>Eubacteriales</taxon>
        <taxon>Clostridiaceae</taxon>
        <taxon>Clostridium</taxon>
    </lineage>
</organism>
<sequence>MALKGMSQGVIVKIGPIVIKDAAEKIGGLFGEKGRIIGKKIDDKTKWLTIGK</sequence>
<keyword evidence="2" id="KW-1185">Reference proteome</keyword>
<gene>
    <name evidence="1" type="ORF">SJI18_06665</name>
</gene>
<dbReference type="EMBL" id="JAZHFS010000005">
    <property type="protein sequence ID" value="MEF2111991.1"/>
    <property type="molecule type" value="Genomic_DNA"/>
</dbReference>
<accession>A0ABU7UL59</accession>